<keyword evidence="3" id="KW-1185">Reference proteome</keyword>
<evidence type="ECO:0000259" key="1">
    <source>
        <dbReference type="PROSITE" id="PS51677"/>
    </source>
</evidence>
<gene>
    <name evidence="2" type="ORF">GCM10007096_20300</name>
</gene>
<dbReference type="InterPro" id="IPR011330">
    <property type="entry name" value="Glyco_hydro/deAcase_b/a-brl"/>
</dbReference>
<evidence type="ECO:0000313" key="3">
    <source>
        <dbReference type="Proteomes" id="UP000656813"/>
    </source>
</evidence>
<sequence length="303" mass="34517">MMRGMPLNRKGKITIFLMLTLILSLLVGWGTIVKANSGKNKPTIALIPAQPLSSSFKPKQSFAASDLNHSIQNKKELSREQAVNQKAQQQLEKDHKHKVIYLTFDDGPSLEADQLLDVLDHYNAKATFFMLGPNMESRKHVVKRMVKEDFGVGLHGITHDAHKIYSSKAAPLKEMTQDQKILKEIAGVQSELVRLPYGSIPYLTVDMRSLLNKNGFKTWDWNIDSQDWELKDQRFVQNVIQDIQNLEKTGMAPVILMHDKATTVHYLPQLLDYLNKHGYQTKKLTNAMPPLTFQCEGRCHSMH</sequence>
<dbReference type="Gene3D" id="3.20.20.370">
    <property type="entry name" value="Glycoside hydrolase/deacetylase"/>
    <property type="match status" value="1"/>
</dbReference>
<dbReference type="SUPFAM" id="SSF88713">
    <property type="entry name" value="Glycoside hydrolase/deacetylase"/>
    <property type="match status" value="1"/>
</dbReference>
<accession>A0A8J3EMS2</accession>
<dbReference type="InterPro" id="IPR002509">
    <property type="entry name" value="NODB_dom"/>
</dbReference>
<dbReference type="InterPro" id="IPR050248">
    <property type="entry name" value="Polysacc_deacetylase_ArnD"/>
</dbReference>
<reference evidence="2" key="2">
    <citation type="submission" date="2020-09" db="EMBL/GenBank/DDBJ databases">
        <authorList>
            <person name="Sun Q."/>
            <person name="Zhou Y."/>
        </authorList>
    </citation>
    <scope>NUCLEOTIDE SEQUENCE</scope>
    <source>
        <strain evidence="2">CGMCC 1.12777</strain>
    </source>
</reference>
<feature type="domain" description="NodB homology" evidence="1">
    <location>
        <begin position="98"/>
        <end position="282"/>
    </location>
</feature>
<proteinExistence type="predicted"/>
<evidence type="ECO:0000313" key="2">
    <source>
        <dbReference type="EMBL" id="GGH81825.1"/>
    </source>
</evidence>
<protein>
    <recommendedName>
        <fullName evidence="1">NodB homology domain-containing protein</fullName>
    </recommendedName>
</protein>
<dbReference type="CDD" id="cd10944">
    <property type="entry name" value="CE4_SmPgdA_like"/>
    <property type="match status" value="1"/>
</dbReference>
<dbReference type="GO" id="GO:0005975">
    <property type="term" value="P:carbohydrate metabolic process"/>
    <property type="evidence" value="ECO:0007669"/>
    <property type="project" value="InterPro"/>
</dbReference>
<reference evidence="2" key="1">
    <citation type="journal article" date="2014" name="Int. J. Syst. Evol. Microbiol.">
        <title>Complete genome sequence of Corynebacterium casei LMG S-19264T (=DSM 44701T), isolated from a smear-ripened cheese.</title>
        <authorList>
            <consortium name="US DOE Joint Genome Institute (JGI-PGF)"/>
            <person name="Walter F."/>
            <person name="Albersmeier A."/>
            <person name="Kalinowski J."/>
            <person name="Ruckert C."/>
        </authorList>
    </citation>
    <scope>NUCLEOTIDE SEQUENCE</scope>
    <source>
        <strain evidence="2">CGMCC 1.12777</strain>
    </source>
</reference>
<dbReference type="Proteomes" id="UP000656813">
    <property type="component" value="Unassembled WGS sequence"/>
</dbReference>
<dbReference type="Pfam" id="PF01522">
    <property type="entry name" value="Polysacc_deac_1"/>
    <property type="match status" value="1"/>
</dbReference>
<dbReference type="PANTHER" id="PTHR10587:SF125">
    <property type="entry name" value="POLYSACCHARIDE DEACETYLASE YHEN-RELATED"/>
    <property type="match status" value="1"/>
</dbReference>
<dbReference type="EMBL" id="BMFV01000013">
    <property type="protein sequence ID" value="GGH81825.1"/>
    <property type="molecule type" value="Genomic_DNA"/>
</dbReference>
<comment type="caution">
    <text evidence="2">The sequence shown here is derived from an EMBL/GenBank/DDBJ whole genome shotgun (WGS) entry which is preliminary data.</text>
</comment>
<dbReference type="AlphaFoldDB" id="A0A8J3EMS2"/>
<dbReference type="PANTHER" id="PTHR10587">
    <property type="entry name" value="GLYCOSYL TRANSFERASE-RELATED"/>
    <property type="match status" value="1"/>
</dbReference>
<name>A0A8J3EMS2_9BACL</name>
<organism evidence="2 3">
    <name type="scientific">Pullulanibacillus pueri</name>
    <dbReference type="NCBI Taxonomy" id="1437324"/>
    <lineage>
        <taxon>Bacteria</taxon>
        <taxon>Bacillati</taxon>
        <taxon>Bacillota</taxon>
        <taxon>Bacilli</taxon>
        <taxon>Bacillales</taxon>
        <taxon>Sporolactobacillaceae</taxon>
        <taxon>Pullulanibacillus</taxon>
    </lineage>
</organism>
<dbReference type="GO" id="GO:0016810">
    <property type="term" value="F:hydrolase activity, acting on carbon-nitrogen (but not peptide) bonds"/>
    <property type="evidence" value="ECO:0007669"/>
    <property type="project" value="InterPro"/>
</dbReference>
<dbReference type="PROSITE" id="PS51677">
    <property type="entry name" value="NODB"/>
    <property type="match status" value="1"/>
</dbReference>